<name>A0ACC2IPE1_9PEZI</name>
<dbReference type="Proteomes" id="UP001153334">
    <property type="component" value="Unassembled WGS sequence"/>
</dbReference>
<organism evidence="1 2">
    <name type="scientific">Nemania bipapillata</name>
    <dbReference type="NCBI Taxonomy" id="110536"/>
    <lineage>
        <taxon>Eukaryota</taxon>
        <taxon>Fungi</taxon>
        <taxon>Dikarya</taxon>
        <taxon>Ascomycota</taxon>
        <taxon>Pezizomycotina</taxon>
        <taxon>Sordariomycetes</taxon>
        <taxon>Xylariomycetidae</taxon>
        <taxon>Xylariales</taxon>
        <taxon>Xylariaceae</taxon>
        <taxon>Nemania</taxon>
    </lineage>
</organism>
<comment type="caution">
    <text evidence="1">The sequence shown here is derived from an EMBL/GenBank/DDBJ whole genome shotgun (WGS) entry which is preliminary data.</text>
</comment>
<sequence>MYMSSGQPSAIAFKSIGQSKRWNRQPIPTGSSDYDSRAGGGVSLTAASDSSEKVIVSSRQGTTNKTIKEAVKPASNLRGDAKPFTTQAAASILMDMYLKGSQRTRSATSVQPERTNDETNGHGISTVHSSPIKPVAQNHTMETAPGLNGVEKQHIQTPIYSIPTLPMIENQPISREPVSITRAGIEQYHQPHSINYNTEVSTSKPNTEVNTALGYQRQVFANHNTPALTGALPTLGPGQNHHGGATATGMQVGPPALGHYYEQNHGQGLPHGHPGMGGNQQVGYDAYDTLQRHSEAPPCLRGIEGSPMKIQAQDRVHEYPVVACDRADPRGHLDDFGGAWNGKHPLALNTHNQLEAKPRAGMHGDYSHLGMPSYASAGVLPRLPVHGESSPEPKMQNGSSAIVNGYKVGLPGSVSDGNIFRYHSNEQASTSMALMRVGHETMDNQFTIGPMDFEMPSKDIMANRSEMLQTLTQKGQPSAQDILDTRFLPFTEGYKYSFPSEENGVIVIRNIPYETTRGEVVALLGKSSKILNDRQEPVHIIMDRVSSKTQDVFCELSNLNAAIELVDRFKKGPDNGRIGRLGSRIVEVELSSQTNLMATLFPSSRHGVNWRGNRPNIVTDSAYPWENFKGFFTEEEMVMLCKHVENPQRSLYARICPERPYECMISTLRKIPWYMAEHITIKQRHSVYDACMKMITVLSAKIKRSGGEDNTEAKRLTPQLLDRLVASAMLCAGFSVVQKHNIATVAGLPKVKSREFNQPRFPDSWRHQWTLVPKAGMPIDVLEWYIAVIRAETTRVVQSLEISQRMPLCNMMEHIDGYWGFFWAEANFPVGRVWDNMSLAECSRLEWRAIERIITRAIRGGNVPPSYTTRSYHLNSGVTRPARLTYGGC</sequence>
<reference evidence="1" key="1">
    <citation type="submission" date="2022-11" db="EMBL/GenBank/DDBJ databases">
        <title>Genome Sequence of Nemania bipapillata.</title>
        <authorList>
            <person name="Buettner E."/>
        </authorList>
    </citation>
    <scope>NUCLEOTIDE SEQUENCE</scope>
    <source>
        <strain evidence="1">CP14</strain>
    </source>
</reference>
<evidence type="ECO:0000313" key="1">
    <source>
        <dbReference type="EMBL" id="KAJ8117002.1"/>
    </source>
</evidence>
<keyword evidence="2" id="KW-1185">Reference proteome</keyword>
<evidence type="ECO:0000313" key="2">
    <source>
        <dbReference type="Proteomes" id="UP001153334"/>
    </source>
</evidence>
<proteinExistence type="predicted"/>
<gene>
    <name evidence="1" type="ORF">ONZ43_g4307</name>
</gene>
<dbReference type="EMBL" id="JAPESX010001141">
    <property type="protein sequence ID" value="KAJ8117002.1"/>
    <property type="molecule type" value="Genomic_DNA"/>
</dbReference>
<protein>
    <submittedName>
        <fullName evidence="1">Uncharacterized protein</fullName>
    </submittedName>
</protein>
<accession>A0ACC2IPE1</accession>